<accession>A0AAV5NNA1</accession>
<dbReference type="InterPro" id="IPR011037">
    <property type="entry name" value="Pyrv_Knase-like_insert_dom_sf"/>
</dbReference>
<dbReference type="Proteomes" id="UP001156690">
    <property type="component" value="Unassembled WGS sequence"/>
</dbReference>
<dbReference type="Pfam" id="PF03475">
    <property type="entry name" value="YiiM_3-alpha"/>
    <property type="match status" value="1"/>
</dbReference>
<feature type="domain" description="MOSC" evidence="1">
    <location>
        <begin position="29"/>
        <end position="166"/>
    </location>
</feature>
<proteinExistence type="predicted"/>
<dbReference type="AlphaFoldDB" id="A0AAV5NNA1"/>
<dbReference type="GO" id="GO:0003824">
    <property type="term" value="F:catalytic activity"/>
    <property type="evidence" value="ECO:0007669"/>
    <property type="project" value="InterPro"/>
</dbReference>
<gene>
    <name evidence="2" type="ORF">GCM10007932_08510</name>
</gene>
<dbReference type="PANTHER" id="PTHR30212">
    <property type="entry name" value="PROTEIN YIIM"/>
    <property type="match status" value="1"/>
</dbReference>
<evidence type="ECO:0000259" key="1">
    <source>
        <dbReference type="PROSITE" id="PS51340"/>
    </source>
</evidence>
<protein>
    <submittedName>
        <fullName evidence="2">Molybdenum cofactor biosynthesis protein</fullName>
    </submittedName>
</protein>
<dbReference type="PANTHER" id="PTHR30212:SF2">
    <property type="entry name" value="PROTEIN YIIM"/>
    <property type="match status" value="1"/>
</dbReference>
<sequence>MKQLGTIESVLSGKIQSYSRGALSAINKTIQSNRLQVTTLGFTEDEQGDPRFHGGVEKALHIYPSEHYPKWRSELGEKPIFEEVGAFGENLSSTGVDEYSLCIGDIVQIGSTKLQISQGRMPCWKLNDRCDEPDMALRFQMTMRTGWYFRVLEEGDIGAGDAIYLIERPYPDWSLARVMGLVYRGVIDKQELKAVLDIPLVDSWRALFEKRIETGSVENWAFRLFGSRS</sequence>
<name>A0AAV5NNA1_9VIBR</name>
<dbReference type="Pfam" id="PF03473">
    <property type="entry name" value="MOSC"/>
    <property type="match status" value="1"/>
</dbReference>
<dbReference type="GO" id="GO:0030151">
    <property type="term" value="F:molybdenum ion binding"/>
    <property type="evidence" value="ECO:0007669"/>
    <property type="project" value="InterPro"/>
</dbReference>
<evidence type="ECO:0000313" key="3">
    <source>
        <dbReference type="Proteomes" id="UP001156690"/>
    </source>
</evidence>
<dbReference type="GO" id="GO:0030170">
    <property type="term" value="F:pyridoxal phosphate binding"/>
    <property type="evidence" value="ECO:0007669"/>
    <property type="project" value="InterPro"/>
</dbReference>
<dbReference type="InterPro" id="IPR052353">
    <property type="entry name" value="Benzoxazolinone_Detox_Enz"/>
</dbReference>
<dbReference type="InterPro" id="IPR005302">
    <property type="entry name" value="MoCF_Sase_C"/>
</dbReference>
<dbReference type="SUPFAM" id="SSF50800">
    <property type="entry name" value="PK beta-barrel domain-like"/>
    <property type="match status" value="1"/>
</dbReference>
<evidence type="ECO:0000313" key="2">
    <source>
        <dbReference type="EMBL" id="GLQ71491.1"/>
    </source>
</evidence>
<keyword evidence="3" id="KW-1185">Reference proteome</keyword>
<organism evidence="2 3">
    <name type="scientific">Vibrio penaeicida</name>
    <dbReference type="NCBI Taxonomy" id="104609"/>
    <lineage>
        <taxon>Bacteria</taxon>
        <taxon>Pseudomonadati</taxon>
        <taxon>Pseudomonadota</taxon>
        <taxon>Gammaproteobacteria</taxon>
        <taxon>Vibrionales</taxon>
        <taxon>Vibrionaceae</taxon>
        <taxon>Vibrio</taxon>
    </lineage>
</organism>
<comment type="caution">
    <text evidence="2">The sequence shown here is derived from an EMBL/GenBank/DDBJ whole genome shotgun (WGS) entry which is preliminary data.</text>
</comment>
<reference evidence="3" key="1">
    <citation type="journal article" date="2019" name="Int. J. Syst. Evol. Microbiol.">
        <title>The Global Catalogue of Microorganisms (GCM) 10K type strain sequencing project: providing services to taxonomists for standard genome sequencing and annotation.</title>
        <authorList>
            <consortium name="The Broad Institute Genomics Platform"/>
            <consortium name="The Broad Institute Genome Sequencing Center for Infectious Disease"/>
            <person name="Wu L."/>
            <person name="Ma J."/>
        </authorList>
    </citation>
    <scope>NUCLEOTIDE SEQUENCE [LARGE SCALE GENOMIC DNA]</scope>
    <source>
        <strain evidence="3">NBRC 15640</strain>
    </source>
</reference>
<dbReference type="RefSeq" id="WP_126607904.1">
    <property type="nucleotide sequence ID" value="NZ_AP025144.1"/>
</dbReference>
<dbReference type="PROSITE" id="PS51340">
    <property type="entry name" value="MOSC"/>
    <property type="match status" value="1"/>
</dbReference>
<dbReference type="EMBL" id="BSNX01000007">
    <property type="protein sequence ID" value="GLQ71491.1"/>
    <property type="molecule type" value="Genomic_DNA"/>
</dbReference>
<dbReference type="Gene3D" id="2.40.33.20">
    <property type="entry name" value="PK beta-barrel domain-like"/>
    <property type="match status" value="1"/>
</dbReference>
<dbReference type="InterPro" id="IPR005163">
    <property type="entry name" value="Tri_helical_YiiM-like"/>
</dbReference>